<evidence type="ECO:0000313" key="8">
    <source>
        <dbReference type="Proteomes" id="UP000326354"/>
    </source>
</evidence>
<dbReference type="PANTHER" id="PTHR24348">
    <property type="entry name" value="SERINE/THREONINE-PROTEIN KINASE UNC-51-RELATED"/>
    <property type="match status" value="1"/>
</dbReference>
<keyword evidence="4" id="KW-0067">ATP-binding</keyword>
<gene>
    <name evidence="7" type="ORF">UABAM_00315</name>
</gene>
<dbReference type="Proteomes" id="UP000326354">
    <property type="component" value="Chromosome"/>
</dbReference>
<sequence length="780" mass="90275">MNGNLLAGKYLTQELIGKGGIGEIYKAIDQKKKRTVAIKRLMSIDKVRKRRFKREYRLLRKIDHPFFVRAFDFFEHEEHAYLVMELVDGKTLREVIREHKNSFSLPEQLAIANKIARAVEILNLAGIIHRDIKPDNIIIDDETGDIKLLDLGLAKDTTYGTVQITKGDDFLGTPLYASPEQVKGEHSYQSDIFSLCTVLYQFFLWEDRSPFYDENEFAILYKITDFSPPSLMEKILLSDKQLNPKERECLQELSHLLKEGMDKNPQNRPETANQVADRLAQIQQNLLHTKKYIDGGRAKRIQLSNPVDTNLSKKLATIRINYQEVHGNKITGPQNKVVAIYHQAIEFCKEQWLLSLIVVNALLLLLLVIAAYWTFGGESIKPQENKIWNKAKEYQSNADLLFAKGIAAEKNKNRELLLQSKTLYQLAKTKAQEYFNNEVKMLQKRENISKKQAISSLNSANFEKFMENCRQRIATINNMLSIQQQTPFDEEVWNSCWENGYFDFTSLIWVNLSANQQMNYAKKYQKWYADKIGEPLEKKVQISGVAIPMMLIPPGKFWMGSPITEVDRDEDEKQHTVTIDKHYWIGKYEITQEQWFKVTGKKPWQGQDYMHDNTAHPATYVSWNAIHQQFLPKLRKFTLPTEVQWEYACRGGTDSRFPWGDDINYIGKYANIMDKTTNMKHPQHPGIEVIDGFAELAPVGNLQSNAFGVHDMVGNASEWCQDDYQNFANKEAKSFAGYKVSRGAAWNHFWIGSMRSAYRSKFEPHFKNSTTGFRICYIPK</sequence>
<dbReference type="InterPro" id="IPR016187">
    <property type="entry name" value="CTDL_fold"/>
</dbReference>
<dbReference type="SUPFAM" id="SSF56112">
    <property type="entry name" value="Protein kinase-like (PK-like)"/>
    <property type="match status" value="1"/>
</dbReference>
<dbReference type="InterPro" id="IPR008271">
    <property type="entry name" value="Ser/Thr_kinase_AS"/>
</dbReference>
<reference evidence="7 8" key="1">
    <citation type="submission" date="2019-08" db="EMBL/GenBank/DDBJ databases">
        <title>Complete genome sequence of Candidatus Uab amorphum.</title>
        <authorList>
            <person name="Shiratori T."/>
            <person name="Suzuki S."/>
            <person name="Kakizawa Y."/>
            <person name="Ishida K."/>
        </authorList>
    </citation>
    <scope>NUCLEOTIDE SEQUENCE [LARGE SCALE GENOMIC DNA]</scope>
    <source>
        <strain evidence="7 8">SRT547</strain>
    </source>
</reference>
<dbReference type="Gene3D" id="3.30.200.20">
    <property type="entry name" value="Phosphorylase Kinase, domain 1"/>
    <property type="match status" value="1"/>
</dbReference>
<dbReference type="InterPro" id="IPR000719">
    <property type="entry name" value="Prot_kinase_dom"/>
</dbReference>
<name>A0A5S9F2C7_UABAM</name>
<dbReference type="PROSITE" id="PS00108">
    <property type="entry name" value="PROTEIN_KINASE_ST"/>
    <property type="match status" value="1"/>
</dbReference>
<dbReference type="Gene3D" id="1.10.510.10">
    <property type="entry name" value="Transferase(Phosphotransferase) domain 1"/>
    <property type="match status" value="1"/>
</dbReference>
<dbReference type="SMART" id="SM00220">
    <property type="entry name" value="S_TKc"/>
    <property type="match status" value="1"/>
</dbReference>
<dbReference type="InterPro" id="IPR005532">
    <property type="entry name" value="SUMF_dom"/>
</dbReference>
<dbReference type="GO" id="GO:0005829">
    <property type="term" value="C:cytosol"/>
    <property type="evidence" value="ECO:0007669"/>
    <property type="project" value="TreeGrafter"/>
</dbReference>
<dbReference type="OrthoDB" id="174270at2"/>
<protein>
    <submittedName>
        <fullName evidence="7">Protein kinase</fullName>
    </submittedName>
</protein>
<keyword evidence="1" id="KW-0808">Transferase</keyword>
<dbReference type="PANTHER" id="PTHR24348:SF22">
    <property type="entry name" value="NON-SPECIFIC SERINE_THREONINE PROTEIN KINASE"/>
    <property type="match status" value="1"/>
</dbReference>
<dbReference type="AlphaFoldDB" id="A0A5S9F2C7"/>
<feature type="transmembrane region" description="Helical" evidence="5">
    <location>
        <begin position="352"/>
        <end position="375"/>
    </location>
</feature>
<dbReference type="PROSITE" id="PS50011">
    <property type="entry name" value="PROTEIN_KINASE_DOM"/>
    <property type="match status" value="1"/>
</dbReference>
<accession>A0A5S9F2C7</accession>
<feature type="domain" description="Protein kinase" evidence="6">
    <location>
        <begin position="10"/>
        <end position="287"/>
    </location>
</feature>
<dbReference type="Pfam" id="PF00069">
    <property type="entry name" value="Pkinase"/>
    <property type="match status" value="1"/>
</dbReference>
<dbReference type="CDD" id="cd14014">
    <property type="entry name" value="STKc_PknB_like"/>
    <property type="match status" value="1"/>
</dbReference>
<keyword evidence="5" id="KW-0472">Membrane</keyword>
<evidence type="ECO:0000256" key="1">
    <source>
        <dbReference type="ARBA" id="ARBA00022679"/>
    </source>
</evidence>
<dbReference type="SUPFAM" id="SSF56436">
    <property type="entry name" value="C-type lectin-like"/>
    <property type="match status" value="1"/>
</dbReference>
<dbReference type="InterPro" id="IPR011009">
    <property type="entry name" value="Kinase-like_dom_sf"/>
</dbReference>
<keyword evidence="8" id="KW-1185">Reference proteome</keyword>
<keyword evidence="3 7" id="KW-0418">Kinase</keyword>
<dbReference type="RefSeq" id="WP_151966232.1">
    <property type="nucleotide sequence ID" value="NZ_AP019860.1"/>
</dbReference>
<evidence type="ECO:0000259" key="6">
    <source>
        <dbReference type="PROSITE" id="PS50011"/>
    </source>
</evidence>
<dbReference type="KEGG" id="uam:UABAM_00315"/>
<keyword evidence="5" id="KW-1133">Transmembrane helix</keyword>
<dbReference type="InterPro" id="IPR042095">
    <property type="entry name" value="SUMF_sf"/>
</dbReference>
<organism evidence="7 8">
    <name type="scientific">Uabimicrobium amorphum</name>
    <dbReference type="NCBI Taxonomy" id="2596890"/>
    <lineage>
        <taxon>Bacteria</taxon>
        <taxon>Pseudomonadati</taxon>
        <taxon>Planctomycetota</taxon>
        <taxon>Candidatus Uabimicrobiia</taxon>
        <taxon>Candidatus Uabimicrobiales</taxon>
        <taxon>Candidatus Uabimicrobiaceae</taxon>
        <taxon>Candidatus Uabimicrobium</taxon>
    </lineage>
</organism>
<dbReference type="InterPro" id="IPR045269">
    <property type="entry name" value="Atg1-like"/>
</dbReference>
<evidence type="ECO:0000256" key="5">
    <source>
        <dbReference type="SAM" id="Phobius"/>
    </source>
</evidence>
<dbReference type="GO" id="GO:0016020">
    <property type="term" value="C:membrane"/>
    <property type="evidence" value="ECO:0007669"/>
    <property type="project" value="TreeGrafter"/>
</dbReference>
<evidence type="ECO:0000256" key="4">
    <source>
        <dbReference type="ARBA" id="ARBA00022840"/>
    </source>
</evidence>
<keyword evidence="5" id="KW-0812">Transmembrane</keyword>
<dbReference type="GO" id="GO:0005776">
    <property type="term" value="C:autophagosome"/>
    <property type="evidence" value="ECO:0007669"/>
    <property type="project" value="TreeGrafter"/>
</dbReference>
<evidence type="ECO:0000313" key="7">
    <source>
        <dbReference type="EMBL" id="BBM81972.1"/>
    </source>
</evidence>
<dbReference type="Gene3D" id="3.90.1580.10">
    <property type="entry name" value="paralog of FGE (formylglycine-generating enzyme)"/>
    <property type="match status" value="1"/>
</dbReference>
<dbReference type="EMBL" id="AP019860">
    <property type="protein sequence ID" value="BBM81972.1"/>
    <property type="molecule type" value="Genomic_DNA"/>
</dbReference>
<dbReference type="GO" id="GO:0004674">
    <property type="term" value="F:protein serine/threonine kinase activity"/>
    <property type="evidence" value="ECO:0007669"/>
    <property type="project" value="InterPro"/>
</dbReference>
<dbReference type="GO" id="GO:0000407">
    <property type="term" value="C:phagophore assembly site"/>
    <property type="evidence" value="ECO:0007669"/>
    <property type="project" value="TreeGrafter"/>
</dbReference>
<proteinExistence type="predicted"/>
<evidence type="ECO:0000256" key="3">
    <source>
        <dbReference type="ARBA" id="ARBA00022777"/>
    </source>
</evidence>
<dbReference type="GO" id="GO:0005524">
    <property type="term" value="F:ATP binding"/>
    <property type="evidence" value="ECO:0007669"/>
    <property type="project" value="UniProtKB-KW"/>
</dbReference>
<dbReference type="Pfam" id="PF03781">
    <property type="entry name" value="FGE-sulfatase"/>
    <property type="match status" value="1"/>
</dbReference>
<evidence type="ECO:0000256" key="2">
    <source>
        <dbReference type="ARBA" id="ARBA00022741"/>
    </source>
</evidence>
<keyword evidence="2" id="KW-0547">Nucleotide-binding</keyword>